<dbReference type="PANTHER" id="PTHR43155:SF2">
    <property type="entry name" value="CYCLIC DI-GMP PHOSPHODIESTERASE PA4108"/>
    <property type="match status" value="1"/>
</dbReference>
<protein>
    <submittedName>
        <fullName evidence="3">HD-GYP domain-containing protein</fullName>
    </submittedName>
</protein>
<evidence type="ECO:0000313" key="3">
    <source>
        <dbReference type="EMBL" id="MBD2847569.1"/>
    </source>
</evidence>
<evidence type="ECO:0000259" key="2">
    <source>
        <dbReference type="PROSITE" id="PS51832"/>
    </source>
</evidence>
<feature type="domain" description="HD-GYP" evidence="2">
    <location>
        <begin position="93"/>
        <end position="289"/>
    </location>
</feature>
<dbReference type="RefSeq" id="WP_190920679.1">
    <property type="nucleotide sequence ID" value="NZ_JACXIZ010000041.1"/>
</dbReference>
<dbReference type="CDD" id="cd00077">
    <property type="entry name" value="HDc"/>
    <property type="match status" value="1"/>
</dbReference>
<accession>A0A927BY59</accession>
<dbReference type="InterPro" id="IPR037522">
    <property type="entry name" value="HD_GYP_dom"/>
</dbReference>
<reference evidence="3" key="1">
    <citation type="submission" date="2020-09" db="EMBL/GenBank/DDBJ databases">
        <title>A novel bacterium of genus Paenibacillus, isolated from South China Sea.</title>
        <authorList>
            <person name="Huang H."/>
            <person name="Mo K."/>
            <person name="Hu Y."/>
        </authorList>
    </citation>
    <scope>NUCLEOTIDE SEQUENCE</scope>
    <source>
        <strain evidence="3">IB182496</strain>
    </source>
</reference>
<proteinExistence type="predicted"/>
<organism evidence="3 4">
    <name type="scientific">Paenibacillus sabuli</name>
    <dbReference type="NCBI Taxonomy" id="2772509"/>
    <lineage>
        <taxon>Bacteria</taxon>
        <taxon>Bacillati</taxon>
        <taxon>Bacillota</taxon>
        <taxon>Bacilli</taxon>
        <taxon>Bacillales</taxon>
        <taxon>Paenibacillaceae</taxon>
        <taxon>Paenibacillus</taxon>
    </lineage>
</organism>
<dbReference type="SMART" id="SM00471">
    <property type="entry name" value="HDc"/>
    <property type="match status" value="1"/>
</dbReference>
<dbReference type="PROSITE" id="PS51831">
    <property type="entry name" value="HD"/>
    <property type="match status" value="1"/>
</dbReference>
<dbReference type="InterPro" id="IPR003607">
    <property type="entry name" value="HD/PDEase_dom"/>
</dbReference>
<dbReference type="PROSITE" id="PS51832">
    <property type="entry name" value="HD_GYP"/>
    <property type="match status" value="1"/>
</dbReference>
<gene>
    <name evidence="3" type="ORF">IDH44_20455</name>
</gene>
<dbReference type="Proteomes" id="UP000621560">
    <property type="component" value="Unassembled WGS sequence"/>
</dbReference>
<evidence type="ECO:0000259" key="1">
    <source>
        <dbReference type="PROSITE" id="PS51831"/>
    </source>
</evidence>
<evidence type="ECO:0000313" key="4">
    <source>
        <dbReference type="Proteomes" id="UP000621560"/>
    </source>
</evidence>
<comment type="caution">
    <text evidence="3">The sequence shown here is derived from an EMBL/GenBank/DDBJ whole genome shotgun (WGS) entry which is preliminary data.</text>
</comment>
<feature type="domain" description="HD" evidence="1">
    <location>
        <begin position="115"/>
        <end position="238"/>
    </location>
</feature>
<dbReference type="Gene3D" id="1.10.3210.10">
    <property type="entry name" value="Hypothetical protein af1432"/>
    <property type="match status" value="1"/>
</dbReference>
<dbReference type="InterPro" id="IPR006674">
    <property type="entry name" value="HD_domain"/>
</dbReference>
<sequence length="332" mass="37115">MNETSLLGRTLTRSIYTRQGGLLLPWGRSIGAEEMAALRRHGIDLWEEDVELAAAACMDELVGEVENLFARLAAASEGYTIGAIRRRIVPRVQRLYDHLRLPALLQLLCRKDRDTYRHSVGVALLSCLIGRWLGHSRAQQQELLVAGLLHDLGKTRISDEILQKAGRLTPEEYLEMQRHARLGYEMIRAMPEAGERLALAALQHHEREDGSGYPSGLTGDAILETSKIVAVADVFHAMISARAYKQPLPLYQVLQRLERGAYGSFEPAAVHALVHQVMTGLIGEQVVLEDGRLARIVLLHPDDLTNPLVASDGVYYDLRRHPFKIKETLSLK</sequence>
<name>A0A927BY59_9BACL</name>
<keyword evidence="4" id="KW-1185">Reference proteome</keyword>
<dbReference type="SUPFAM" id="SSF109604">
    <property type="entry name" value="HD-domain/PDEase-like"/>
    <property type="match status" value="1"/>
</dbReference>
<dbReference type="AlphaFoldDB" id="A0A927BY59"/>
<dbReference type="PANTHER" id="PTHR43155">
    <property type="entry name" value="CYCLIC DI-GMP PHOSPHODIESTERASE PA4108-RELATED"/>
    <property type="match status" value="1"/>
</dbReference>
<dbReference type="EMBL" id="JACXIZ010000041">
    <property type="protein sequence ID" value="MBD2847569.1"/>
    <property type="molecule type" value="Genomic_DNA"/>
</dbReference>
<dbReference type="Pfam" id="PF13487">
    <property type="entry name" value="HD_5"/>
    <property type="match status" value="1"/>
</dbReference>
<dbReference type="InterPro" id="IPR006675">
    <property type="entry name" value="HDIG_dom"/>
</dbReference>
<dbReference type="NCBIfam" id="TIGR00277">
    <property type="entry name" value="HDIG"/>
    <property type="match status" value="1"/>
</dbReference>